<accession>A0ABV9QIY4</accession>
<keyword evidence="2" id="KW-1185">Reference proteome</keyword>
<evidence type="ECO:0000313" key="1">
    <source>
        <dbReference type="EMBL" id="MFC4804550.1"/>
    </source>
</evidence>
<sequence length="48" mass="5709">MKNLKEFTALRDHRVEFEDARKNGYMGIPCLLTDEAVIFFEEDILKNF</sequence>
<dbReference type="RefSeq" id="WP_379788061.1">
    <property type="nucleotide sequence ID" value="NZ_JBHSHL010000019.1"/>
</dbReference>
<dbReference type="Proteomes" id="UP001595916">
    <property type="component" value="Unassembled WGS sequence"/>
</dbReference>
<reference evidence="2" key="1">
    <citation type="journal article" date="2019" name="Int. J. Syst. Evol. Microbiol.">
        <title>The Global Catalogue of Microorganisms (GCM) 10K type strain sequencing project: providing services to taxonomists for standard genome sequencing and annotation.</title>
        <authorList>
            <consortium name="The Broad Institute Genomics Platform"/>
            <consortium name="The Broad Institute Genome Sequencing Center for Infectious Disease"/>
            <person name="Wu L."/>
            <person name="Ma J."/>
        </authorList>
    </citation>
    <scope>NUCLEOTIDE SEQUENCE [LARGE SCALE GENOMIC DNA]</scope>
    <source>
        <strain evidence="2">CCUG 46385</strain>
    </source>
</reference>
<evidence type="ECO:0000313" key="2">
    <source>
        <dbReference type="Proteomes" id="UP001595916"/>
    </source>
</evidence>
<protein>
    <recommendedName>
        <fullName evidence="3">Glutaredoxin</fullName>
    </recommendedName>
</protein>
<name>A0ABV9QIY4_9FIRM</name>
<organism evidence="1 2">
    <name type="scientific">Filifactor villosus</name>
    <dbReference type="NCBI Taxonomy" id="29374"/>
    <lineage>
        <taxon>Bacteria</taxon>
        <taxon>Bacillati</taxon>
        <taxon>Bacillota</taxon>
        <taxon>Clostridia</taxon>
        <taxon>Peptostreptococcales</taxon>
        <taxon>Filifactoraceae</taxon>
        <taxon>Filifactor</taxon>
    </lineage>
</organism>
<proteinExistence type="predicted"/>
<evidence type="ECO:0008006" key="3">
    <source>
        <dbReference type="Google" id="ProtNLM"/>
    </source>
</evidence>
<comment type="caution">
    <text evidence="1">The sequence shown here is derived from an EMBL/GenBank/DDBJ whole genome shotgun (WGS) entry which is preliminary data.</text>
</comment>
<gene>
    <name evidence="1" type="ORF">ACFO4R_05575</name>
</gene>
<dbReference type="EMBL" id="JBHSHL010000019">
    <property type="protein sequence ID" value="MFC4804550.1"/>
    <property type="molecule type" value="Genomic_DNA"/>
</dbReference>